<dbReference type="PANTHER" id="PTHR34203">
    <property type="entry name" value="METHYLTRANSFERASE, FKBM FAMILY PROTEIN"/>
    <property type="match status" value="1"/>
</dbReference>
<dbReference type="InterPro" id="IPR029063">
    <property type="entry name" value="SAM-dependent_MTases_sf"/>
</dbReference>
<dbReference type="GO" id="GO:0008168">
    <property type="term" value="F:methyltransferase activity"/>
    <property type="evidence" value="ECO:0007669"/>
    <property type="project" value="UniProtKB-KW"/>
</dbReference>
<reference evidence="2" key="2">
    <citation type="submission" date="2005-08" db="EMBL/GenBank/DDBJ databases">
        <title>Complete sequence of Chromosome 1 of Nitrosospira multiformis ATCC 25196.</title>
        <authorList>
            <consortium name="US DOE Joint Genome Institute"/>
            <person name="Copeland A."/>
            <person name="Lucas S."/>
            <person name="Lapidus A."/>
            <person name="Barry K."/>
            <person name="Detter J.C."/>
            <person name="Glavina T."/>
            <person name="Hammon N."/>
            <person name="Israni S."/>
            <person name="Pitluck S."/>
            <person name="Chain P."/>
            <person name="Malfatti S."/>
            <person name="Shin M."/>
            <person name="Vergez L."/>
            <person name="Schmutz J."/>
            <person name="Larimer F."/>
            <person name="Land M."/>
            <person name="Hauser L."/>
            <person name="Kyrpides N."/>
            <person name="Lykidis A."/>
            <person name="Richardson P."/>
        </authorList>
    </citation>
    <scope>NUCLEOTIDE SEQUENCE</scope>
    <source>
        <strain evidence="2">ATCC 25196</strain>
    </source>
</reference>
<sequence length="277" mass="31673">MNKVFAPLKRISVSVGKRLAPDAYALFKFKSLGRDFHEPELRLLPYLCDSRKTSLDIGASEGLYMAHLLKLSAYCIAFEARPGQAARLKSILTRVTHRASVESVALSDSTGETKLRTLVEDPGRSTIEISNLLEDEDGSNLTEVTVPVRRLDDYALDNVGFAKIDVEGHELAVLKGGEDTVRRHRPSLLIEIEDRHRKNAIRDVTDFLADLDYSGFFILNDLVRPLNEFDRELHQDSRNIGGWKSHWERKGVYINNFIFVPSEKRQEFTRFVLREKW</sequence>
<name>Q2YCF9_NITMU</name>
<dbReference type="OrthoDB" id="2529130at2"/>
<evidence type="ECO:0000313" key="2">
    <source>
        <dbReference type="EMBL" id="ABB73562.1"/>
    </source>
</evidence>
<evidence type="ECO:0000313" key="5">
    <source>
        <dbReference type="Proteomes" id="UP000236751"/>
    </source>
</evidence>
<proteinExistence type="predicted"/>
<dbReference type="Pfam" id="PF05050">
    <property type="entry name" value="Methyltransf_21"/>
    <property type="match status" value="1"/>
</dbReference>
<dbReference type="Gene3D" id="3.40.50.150">
    <property type="entry name" value="Vaccinia Virus protein VP39"/>
    <property type="match status" value="1"/>
</dbReference>
<dbReference type="SUPFAM" id="SSF53335">
    <property type="entry name" value="S-adenosyl-L-methionine-dependent methyltransferases"/>
    <property type="match status" value="1"/>
</dbReference>
<dbReference type="EMBL" id="FNVK01000010">
    <property type="protein sequence ID" value="SEF81199.1"/>
    <property type="molecule type" value="Genomic_DNA"/>
</dbReference>
<evidence type="ECO:0000313" key="3">
    <source>
        <dbReference type="EMBL" id="SEF81199.1"/>
    </source>
</evidence>
<reference evidence="2 4" key="3">
    <citation type="journal article" date="2008" name="Appl. Environ. Microbiol.">
        <title>Complete genome sequence of Nitrosospira multiformis, an ammonia-oxidizing bacterium from the soil environment.</title>
        <authorList>
            <person name="Norton J.M."/>
            <person name="Klotz M.G."/>
            <person name="Stein L.Y."/>
            <person name="Arp D.J."/>
            <person name="Bottomley P.J."/>
            <person name="Chain P.S."/>
            <person name="Hauser L.J."/>
            <person name="Land M.L."/>
            <person name="Larimer F.W."/>
            <person name="Shin M.W."/>
            <person name="Starkenburg S.R."/>
        </authorList>
    </citation>
    <scope>NUCLEOTIDE SEQUENCE [LARGE SCALE GENOMIC DNA]</scope>
    <source>
        <strain evidence="2">ATCC 25196</strain>
        <strain evidence="4">ATCC 25196 / NCIMB 11849 / C 71</strain>
    </source>
</reference>
<dbReference type="Proteomes" id="UP000236751">
    <property type="component" value="Unassembled WGS sequence"/>
</dbReference>
<dbReference type="EMBL" id="CP000103">
    <property type="protein sequence ID" value="ABB73562.1"/>
    <property type="molecule type" value="Genomic_DNA"/>
</dbReference>
<feature type="domain" description="Methyltransferase FkbM" evidence="1">
    <location>
        <begin position="56"/>
        <end position="213"/>
    </location>
</feature>
<reference evidence="4" key="1">
    <citation type="submission" date="2005-08" db="EMBL/GenBank/DDBJ databases">
        <title>Complete sequence of chromosome 1 of Nitrosospira multiformis ATCC 25196.</title>
        <authorList>
            <person name="Copeland A."/>
            <person name="Lucas S."/>
            <person name="Lapidus A."/>
            <person name="Barry K."/>
            <person name="Detter J.C."/>
            <person name="Glavina T."/>
            <person name="Hammon N."/>
            <person name="Israni S."/>
            <person name="Pitluck S."/>
            <person name="Chain P."/>
            <person name="Malfatti S."/>
            <person name="Shin M."/>
            <person name="Vergez L."/>
            <person name="Schmutz J."/>
            <person name="Larimer F."/>
            <person name="Land M."/>
            <person name="Hauser L."/>
            <person name="Kyrpides N."/>
            <person name="Lykidis A."/>
            <person name="Richardson P."/>
        </authorList>
    </citation>
    <scope>NUCLEOTIDE SEQUENCE [LARGE SCALE GENOMIC DNA]</scope>
    <source>
        <strain evidence="4">ATCC 25196 / NCIMB 11849 / C 71</strain>
    </source>
</reference>
<keyword evidence="2" id="KW-0489">Methyltransferase</keyword>
<reference evidence="3 5" key="4">
    <citation type="submission" date="2016-10" db="EMBL/GenBank/DDBJ databases">
        <authorList>
            <person name="de Groot N.N."/>
        </authorList>
    </citation>
    <scope>NUCLEOTIDE SEQUENCE [LARGE SCALE GENOMIC DNA]</scope>
    <source>
        <strain evidence="3 5">Nl13</strain>
    </source>
</reference>
<dbReference type="KEGG" id="nmu:Nmul_A0254"/>
<dbReference type="HOGENOM" id="CLU_082597_0_0_4"/>
<keyword evidence="3" id="KW-0808">Transferase</keyword>
<dbReference type="InterPro" id="IPR006342">
    <property type="entry name" value="FkbM_mtfrase"/>
</dbReference>
<dbReference type="GO" id="GO:0032259">
    <property type="term" value="P:methylation"/>
    <property type="evidence" value="ECO:0007669"/>
    <property type="project" value="UniProtKB-KW"/>
</dbReference>
<gene>
    <name evidence="2" type="ordered locus">Nmul_A0254</name>
    <name evidence="3" type="ORF">SAMN05216403_11031</name>
</gene>
<dbReference type="Proteomes" id="UP000002718">
    <property type="component" value="Chromosome"/>
</dbReference>
<keyword evidence="4" id="KW-1185">Reference proteome</keyword>
<evidence type="ECO:0000313" key="4">
    <source>
        <dbReference type="Proteomes" id="UP000002718"/>
    </source>
</evidence>
<evidence type="ECO:0000259" key="1">
    <source>
        <dbReference type="Pfam" id="PF05050"/>
    </source>
</evidence>
<dbReference type="AlphaFoldDB" id="Q2YCF9"/>
<dbReference type="PANTHER" id="PTHR34203:SF15">
    <property type="entry name" value="SLL1173 PROTEIN"/>
    <property type="match status" value="1"/>
</dbReference>
<dbReference type="NCBIfam" id="TIGR01444">
    <property type="entry name" value="fkbM_fam"/>
    <property type="match status" value="1"/>
</dbReference>
<dbReference type="RefSeq" id="WP_011379616.1">
    <property type="nucleotide sequence ID" value="NC_007614.1"/>
</dbReference>
<dbReference type="InterPro" id="IPR052514">
    <property type="entry name" value="SAM-dependent_MTase"/>
</dbReference>
<protein>
    <submittedName>
        <fullName evidence="2">Methyltransferase FkbM</fullName>
    </submittedName>
    <submittedName>
        <fullName evidence="3">Methyltransferase, FkbM family</fullName>
    </submittedName>
</protein>
<organism evidence="2 4">
    <name type="scientific">Nitrosospira multiformis (strain ATCC 25196 / NCIMB 11849 / C 71)</name>
    <dbReference type="NCBI Taxonomy" id="323848"/>
    <lineage>
        <taxon>Bacteria</taxon>
        <taxon>Pseudomonadati</taxon>
        <taxon>Pseudomonadota</taxon>
        <taxon>Betaproteobacteria</taxon>
        <taxon>Nitrosomonadales</taxon>
        <taxon>Nitrosomonadaceae</taxon>
        <taxon>Nitrosospira</taxon>
    </lineage>
</organism>
<dbReference type="eggNOG" id="COG0030">
    <property type="taxonomic scope" value="Bacteria"/>
</dbReference>
<dbReference type="STRING" id="323848.Nmul_A0254"/>
<accession>Q2YCF9</accession>